<reference evidence="1 2" key="1">
    <citation type="submission" date="2013-07" db="EMBL/GenBank/DDBJ databases">
        <title>Comparative Genomic and Metabolomic Analysis of Twelve Strains of Pseudoalteromonas luteoviolacea.</title>
        <authorList>
            <person name="Vynne N.G."/>
            <person name="Mansson M."/>
            <person name="Gram L."/>
        </authorList>
    </citation>
    <scope>NUCLEOTIDE SEQUENCE [LARGE SCALE GENOMIC DNA]</scope>
    <source>
        <strain evidence="1 2">CPMOR-1</strain>
    </source>
</reference>
<comment type="caution">
    <text evidence="1">The sequence shown here is derived from an EMBL/GenBank/DDBJ whole genome shotgun (WGS) entry which is preliminary data.</text>
</comment>
<dbReference type="RefSeq" id="WP_063368299.1">
    <property type="nucleotide sequence ID" value="NZ_AUYC01000031.1"/>
</dbReference>
<gene>
    <name evidence="1" type="ORF">N473_18495</name>
</gene>
<evidence type="ECO:0000313" key="2">
    <source>
        <dbReference type="Proteomes" id="UP000076486"/>
    </source>
</evidence>
<organism evidence="1 2">
    <name type="scientific">Pseudoalteromonas luteoviolacea CPMOR-1</name>
    <dbReference type="NCBI Taxonomy" id="1365248"/>
    <lineage>
        <taxon>Bacteria</taxon>
        <taxon>Pseudomonadati</taxon>
        <taxon>Pseudomonadota</taxon>
        <taxon>Gammaproteobacteria</taxon>
        <taxon>Alteromonadales</taxon>
        <taxon>Pseudoalteromonadaceae</taxon>
        <taxon>Pseudoalteromonas</taxon>
    </lineage>
</organism>
<dbReference type="GO" id="GO:0003677">
    <property type="term" value="F:DNA binding"/>
    <property type="evidence" value="ECO:0007669"/>
    <property type="project" value="InterPro"/>
</dbReference>
<dbReference type="EMBL" id="AUYC01000031">
    <property type="protein sequence ID" value="KZN62620.1"/>
    <property type="molecule type" value="Genomic_DNA"/>
</dbReference>
<dbReference type="PATRIC" id="fig|1365248.3.peg.2760"/>
<dbReference type="InterPro" id="IPR010982">
    <property type="entry name" value="Lambda_DNA-bd_dom_sf"/>
</dbReference>
<dbReference type="AlphaFoldDB" id="A0A167KD73"/>
<dbReference type="Proteomes" id="UP000076486">
    <property type="component" value="Unassembled WGS sequence"/>
</dbReference>
<accession>A0A167KD73</accession>
<proteinExistence type="predicted"/>
<protein>
    <submittedName>
        <fullName evidence="1">Uncharacterized protein</fullName>
    </submittedName>
</protein>
<name>A0A167KD73_9GAMM</name>
<sequence length="122" mass="13958">MKLAPWLEENEYSLETLASFLGKSFYTVRSYIYGHRRVPKAVGEKIHELTNGQVTQKDLDAQYEAFNDRTERFGIVRINGKKFGNPITTINIEDSDDKKKKFIKNVHDLVLATSSEDNSLCA</sequence>
<evidence type="ECO:0000313" key="1">
    <source>
        <dbReference type="EMBL" id="KZN62620.1"/>
    </source>
</evidence>
<dbReference type="Gene3D" id="1.10.260.40">
    <property type="entry name" value="lambda repressor-like DNA-binding domains"/>
    <property type="match status" value="1"/>
</dbReference>